<dbReference type="AlphaFoldDB" id="A0AAE6X7F9"/>
<keyword evidence="3" id="KW-0949">S-adenosyl-L-methionine</keyword>
<gene>
    <name evidence="9" type="ORF">A4G17_05085</name>
    <name evidence="10" type="ORF">EDC49_1511</name>
</gene>
<evidence type="ECO:0000313" key="10">
    <source>
        <dbReference type="EMBL" id="RPE92226.1"/>
    </source>
</evidence>
<keyword evidence="6" id="KW-0411">Iron-sulfur</keyword>
<evidence type="ECO:0000256" key="5">
    <source>
        <dbReference type="ARBA" id="ARBA00023004"/>
    </source>
</evidence>
<dbReference type="InterPro" id="IPR034491">
    <property type="entry name" value="Anaerob_Ser_sulfatase-maturase"/>
</dbReference>
<dbReference type="SUPFAM" id="SSF102114">
    <property type="entry name" value="Radical SAM enzymes"/>
    <property type="match status" value="1"/>
</dbReference>
<dbReference type="PROSITE" id="PS51918">
    <property type="entry name" value="RADICAL_SAM"/>
    <property type="match status" value="1"/>
</dbReference>
<evidence type="ECO:0000256" key="2">
    <source>
        <dbReference type="ARBA" id="ARBA00022485"/>
    </source>
</evidence>
<keyword evidence="4" id="KW-0479">Metal-binding</keyword>
<dbReference type="Proteomes" id="UP000276901">
    <property type="component" value="Unassembled WGS sequence"/>
</dbReference>
<comment type="cofactor">
    <cofactor evidence="1">
        <name>[4Fe-4S] cluster</name>
        <dbReference type="ChEBI" id="CHEBI:49883"/>
    </cofactor>
</comment>
<keyword evidence="11" id="KW-1185">Reference proteome</keyword>
<reference evidence="10 11" key="2">
    <citation type="submission" date="2018-11" db="EMBL/GenBank/DDBJ databases">
        <title>Genomic Encyclopedia of Type Strains, Phase IV (KMG-IV): sequencing the most valuable type-strain genomes for metagenomic binning, comparative biology and taxonomic classification.</title>
        <authorList>
            <person name="Goeker M."/>
        </authorList>
    </citation>
    <scope>NUCLEOTIDE SEQUENCE [LARGE SCALE GENOMIC DNA]</scope>
    <source>
        <strain evidence="10 11">DSM 25797</strain>
    </source>
</reference>
<dbReference type="GO" id="GO:0016491">
    <property type="term" value="F:oxidoreductase activity"/>
    <property type="evidence" value="ECO:0007669"/>
    <property type="project" value="InterPro"/>
</dbReference>
<dbReference type="Gene3D" id="3.20.20.70">
    <property type="entry name" value="Aldolase class I"/>
    <property type="match status" value="1"/>
</dbReference>
<dbReference type="SFLD" id="SFLDG01386">
    <property type="entry name" value="main_SPASM_domain-containing"/>
    <property type="match status" value="1"/>
</dbReference>
<dbReference type="PANTHER" id="PTHR43273">
    <property type="entry name" value="ANAEROBIC SULFATASE-MATURATING ENZYME HOMOLOG ASLB-RELATED"/>
    <property type="match status" value="1"/>
</dbReference>
<dbReference type="KEGG" id="fcl:A4G17_05085"/>
<reference evidence="9 12" key="1">
    <citation type="submission" date="2016-03" db="EMBL/GenBank/DDBJ databases">
        <authorList>
            <person name="Hansen M.J."/>
            <person name="Bojesen A.M."/>
            <person name="Planet P."/>
        </authorList>
    </citation>
    <scope>NUCLEOTIDE SEQUENCE [LARGE SCALE GENOMIC DNA]</scope>
    <source>
        <strain evidence="9 12">HPA 21</strain>
    </source>
</reference>
<dbReference type="RefSeq" id="WP_123957146.1">
    <property type="nucleotide sequence ID" value="NZ_CP015029.1"/>
</dbReference>
<evidence type="ECO:0000256" key="6">
    <source>
        <dbReference type="ARBA" id="ARBA00023014"/>
    </source>
</evidence>
<evidence type="ECO:0000256" key="1">
    <source>
        <dbReference type="ARBA" id="ARBA00001966"/>
    </source>
</evidence>
<sequence>MHPFQLMSKPTGSICNLDCSYCFYLEKPHSNQIRMSDEVLEHYVRDYLQHSPQQHVTFLWQGGEPTLAGLEFYQQAVNFQQKYANGKTVENALQTNGVLLDEKWCAFLKENRFLVGLSIDGPEELHDAYRLTKSQKGTFHKVMEGLDNLLKYEVEFNTLTVVHQKNVQHAKRIYRFLKEIGSTHFQFIPLMNDGEQQASAKDYGQFLIEIFQQWYANDIGKISVQFIEQWMMAFLGMQPSLCIFRQRCGDQIVIEQNGDIYSCDHYVYPQYKIGNLIETPLREIVTSPKQQHFGLLKQQISTKCQQCQFRFACHGGCPKHRKIEGFGEPHNVLCEAYYSALSYMQPYLQRLALRIKMQRNL</sequence>
<comment type="similarity">
    <text evidence="7">Belongs to the radical SAM superfamily. Anaerobic sulfatase-maturating enzyme family.</text>
</comment>
<evidence type="ECO:0000256" key="3">
    <source>
        <dbReference type="ARBA" id="ARBA00022691"/>
    </source>
</evidence>
<dbReference type="SFLD" id="SFLDS00029">
    <property type="entry name" value="Radical_SAM"/>
    <property type="match status" value="1"/>
</dbReference>
<dbReference type="InterPro" id="IPR047207">
    <property type="entry name" value="SPASM_anSME"/>
</dbReference>
<dbReference type="Pfam" id="PF04055">
    <property type="entry name" value="Radical_SAM"/>
    <property type="match status" value="1"/>
</dbReference>
<organism evidence="9 12">
    <name type="scientific">Frederiksenia canicola</name>
    <dbReference type="NCBI Taxonomy" id="123824"/>
    <lineage>
        <taxon>Bacteria</taxon>
        <taxon>Pseudomonadati</taxon>
        <taxon>Pseudomonadota</taxon>
        <taxon>Gammaproteobacteria</taxon>
        <taxon>Pasteurellales</taxon>
        <taxon>Pasteurellaceae</taxon>
        <taxon>Frederiksenia</taxon>
    </lineage>
</organism>
<dbReference type="SFLD" id="SFLDG01384">
    <property type="entry name" value="thioether_bond_formation_requi"/>
    <property type="match status" value="1"/>
</dbReference>
<dbReference type="InterPro" id="IPR058240">
    <property type="entry name" value="rSAM_sf"/>
</dbReference>
<dbReference type="SFLD" id="SFLDG01067">
    <property type="entry name" value="SPASM/twitch_domain_containing"/>
    <property type="match status" value="1"/>
</dbReference>
<protein>
    <submittedName>
        <fullName evidence="9">Anaerobic sulfatase maturase</fullName>
    </submittedName>
</protein>
<dbReference type="Proteomes" id="UP000502287">
    <property type="component" value="Chromosome"/>
</dbReference>
<evidence type="ECO:0000256" key="4">
    <source>
        <dbReference type="ARBA" id="ARBA00022723"/>
    </source>
</evidence>
<dbReference type="GO" id="GO:0046872">
    <property type="term" value="F:metal ion binding"/>
    <property type="evidence" value="ECO:0007669"/>
    <property type="project" value="UniProtKB-KW"/>
</dbReference>
<dbReference type="EMBL" id="RKQT01000003">
    <property type="protein sequence ID" value="RPE92226.1"/>
    <property type="molecule type" value="Genomic_DNA"/>
</dbReference>
<dbReference type="CDD" id="cd01335">
    <property type="entry name" value="Radical_SAM"/>
    <property type="match status" value="1"/>
</dbReference>
<dbReference type="Pfam" id="PF13186">
    <property type="entry name" value="SPASM"/>
    <property type="match status" value="1"/>
</dbReference>
<dbReference type="NCBIfam" id="TIGR03942">
    <property type="entry name" value="sulfatase_rSAM"/>
    <property type="match status" value="1"/>
</dbReference>
<dbReference type="InterPro" id="IPR023867">
    <property type="entry name" value="Sulphatase_maturase_rSAM"/>
</dbReference>
<feature type="domain" description="Radical SAM core" evidence="8">
    <location>
        <begin position="1"/>
        <end position="233"/>
    </location>
</feature>
<dbReference type="SFLD" id="SFLDG01072">
    <property type="entry name" value="dehydrogenase_like"/>
    <property type="match status" value="1"/>
</dbReference>
<keyword evidence="5" id="KW-0408">Iron</keyword>
<dbReference type="PANTHER" id="PTHR43273:SF3">
    <property type="entry name" value="ANAEROBIC SULFATASE-MATURATING ENZYME HOMOLOG ASLB-RELATED"/>
    <property type="match status" value="1"/>
</dbReference>
<accession>A0AAE6X7F9</accession>
<dbReference type="GO" id="GO:0051539">
    <property type="term" value="F:4 iron, 4 sulfur cluster binding"/>
    <property type="evidence" value="ECO:0007669"/>
    <property type="project" value="UniProtKB-KW"/>
</dbReference>
<evidence type="ECO:0000256" key="7">
    <source>
        <dbReference type="ARBA" id="ARBA00023601"/>
    </source>
</evidence>
<dbReference type="InterPro" id="IPR023885">
    <property type="entry name" value="4Fe4S-binding_SPASM_dom"/>
</dbReference>
<dbReference type="InterPro" id="IPR007197">
    <property type="entry name" value="rSAM"/>
</dbReference>
<dbReference type="SFLD" id="SFLDF00285">
    <property type="entry name" value="anaerobic_Ser-type_sulfatase-m"/>
    <property type="match status" value="1"/>
</dbReference>
<dbReference type="NCBIfam" id="TIGR04085">
    <property type="entry name" value="rSAM_more_4Fe4S"/>
    <property type="match status" value="1"/>
</dbReference>
<dbReference type="InterPro" id="IPR013785">
    <property type="entry name" value="Aldolase_TIM"/>
</dbReference>
<dbReference type="EMBL" id="CP015029">
    <property type="protein sequence ID" value="QIM64849.1"/>
    <property type="molecule type" value="Genomic_DNA"/>
</dbReference>
<proteinExistence type="inferred from homology"/>
<evidence type="ECO:0000313" key="11">
    <source>
        <dbReference type="Proteomes" id="UP000276901"/>
    </source>
</evidence>
<evidence type="ECO:0000313" key="9">
    <source>
        <dbReference type="EMBL" id="QIM64849.1"/>
    </source>
</evidence>
<keyword evidence="2" id="KW-0004">4Fe-4S</keyword>
<evidence type="ECO:0000313" key="12">
    <source>
        <dbReference type="Proteomes" id="UP000502287"/>
    </source>
</evidence>
<name>A0AAE6X7F9_9PAST</name>
<evidence type="ECO:0000259" key="8">
    <source>
        <dbReference type="PROSITE" id="PS51918"/>
    </source>
</evidence>
<dbReference type="CDD" id="cd21120">
    <property type="entry name" value="SPASM_anSME"/>
    <property type="match status" value="1"/>
</dbReference>